<protein>
    <recommendedName>
        <fullName evidence="2">Amidohydrolase 3 domain-containing protein</fullName>
    </recommendedName>
</protein>
<dbReference type="RefSeq" id="WP_092213144.1">
    <property type="nucleotide sequence ID" value="NZ_FMUX01000017.1"/>
</dbReference>
<dbReference type="Proteomes" id="UP000198870">
    <property type="component" value="Unassembled WGS sequence"/>
</dbReference>
<keyword evidence="4" id="KW-1185">Reference proteome</keyword>
<dbReference type="SUPFAM" id="SSF51556">
    <property type="entry name" value="Metallo-dependent hydrolases"/>
    <property type="match status" value="1"/>
</dbReference>
<dbReference type="AlphaFoldDB" id="A0A1G5I2G1"/>
<feature type="domain" description="Amidohydrolase 3" evidence="2">
    <location>
        <begin position="106"/>
        <end position="595"/>
    </location>
</feature>
<dbReference type="SUPFAM" id="SSF51338">
    <property type="entry name" value="Composite domain of metallo-dependent hydrolases"/>
    <property type="match status" value="1"/>
</dbReference>
<dbReference type="PANTHER" id="PTHR22642">
    <property type="entry name" value="IMIDAZOLONEPROPIONASE"/>
    <property type="match status" value="1"/>
</dbReference>
<organism evidence="3 4">
    <name type="scientific">Desulfoluna spongiiphila</name>
    <dbReference type="NCBI Taxonomy" id="419481"/>
    <lineage>
        <taxon>Bacteria</taxon>
        <taxon>Pseudomonadati</taxon>
        <taxon>Thermodesulfobacteriota</taxon>
        <taxon>Desulfobacteria</taxon>
        <taxon>Desulfobacterales</taxon>
        <taxon>Desulfolunaceae</taxon>
        <taxon>Desulfoluna</taxon>
    </lineage>
</organism>
<dbReference type="Pfam" id="PF07969">
    <property type="entry name" value="Amidohydro_3"/>
    <property type="match status" value="1"/>
</dbReference>
<dbReference type="Gene3D" id="2.30.40.10">
    <property type="entry name" value="Urease, subunit C, domain 1"/>
    <property type="match status" value="1"/>
</dbReference>
<evidence type="ECO:0000256" key="1">
    <source>
        <dbReference type="SAM" id="SignalP"/>
    </source>
</evidence>
<dbReference type="InterPro" id="IPR032466">
    <property type="entry name" value="Metal_Hydrolase"/>
</dbReference>
<dbReference type="InterPro" id="IPR013108">
    <property type="entry name" value="Amidohydro_3"/>
</dbReference>
<dbReference type="PANTHER" id="PTHR22642:SF2">
    <property type="entry name" value="PROTEIN LONG AFTER FAR-RED 3"/>
    <property type="match status" value="1"/>
</dbReference>
<gene>
    <name evidence="3" type="ORF">SAMN05216233_1179</name>
</gene>
<reference evidence="3 4" key="1">
    <citation type="submission" date="2016-10" db="EMBL/GenBank/DDBJ databases">
        <authorList>
            <person name="de Groot N.N."/>
        </authorList>
    </citation>
    <scope>NUCLEOTIDE SEQUENCE [LARGE SCALE GENOMIC DNA]</scope>
    <source>
        <strain evidence="3 4">AA1</strain>
    </source>
</reference>
<feature type="chain" id="PRO_5011625817" description="Amidohydrolase 3 domain-containing protein" evidence="1">
    <location>
        <begin position="33"/>
        <end position="652"/>
    </location>
</feature>
<name>A0A1G5I2G1_9BACT</name>
<sequence>MKFFKLLKNWPAMHLLLMATLMFAGVSSVASAAESLQNLFSTPAPPPGGVTIFVAKEVVTMSPTVKSATAVAVRDGRIIDVGEKADLMARFKDSKGLTVDDSFSKKIITPGLIDPHLHFWLFALVSNAHFITPADWQLPWGDAKGVVGEKAYMKRLKEVEASLKDPRELLFTWGYHASFHGKMNRALLDSVSRTRPIIVWQRSVHEFYFNTKALEMLDTKEADWQGKGEASDMANWKDGHVWEKGMYLVLPKLFPVIGSPEKFELGLERARDYIHAGGITSASDPGVQLPEKMILQMISILEAGAMPFDYYLIPAGNVIYDANGKDADKAVSVSRDMTHRLNGEHVKWVPDQIKLFTDGAVFSQLMQMKDGYLDGHDGEWIQTPEDFADSAWAFWKEGYQIVVHQNGDMGLELSLNTLEGLLHRLPRYDHRFGIHHFAFSEEAQVKRAAELGAEISSNPFYIHVLGEQYSKVGVGPERSEVMARGRTVLDSGAHLSFHSDAPMAPARPLVLMWSAVNRIGLSGKKVLGPHEKVTSEEALRAVTIEAAHAMRKENEIGSIDIGKKADFTIFEENPLTADPKKLKDLSIWGTVFEGKKFEIKKAAKGIVMSAETQKRLAILGAPDRETSGVHTHHGDACTANQILQAAAALYGN</sequence>
<dbReference type="Gene3D" id="3.10.310.70">
    <property type="match status" value="1"/>
</dbReference>
<dbReference type="OrthoDB" id="5485695at2"/>
<dbReference type="Gene3D" id="3.20.20.140">
    <property type="entry name" value="Metal-dependent hydrolases"/>
    <property type="match status" value="1"/>
</dbReference>
<dbReference type="STRING" id="419481.SAMN05216233_1179"/>
<accession>A0A1G5I2G1</accession>
<dbReference type="CDD" id="cd01300">
    <property type="entry name" value="YtcJ_like"/>
    <property type="match status" value="1"/>
</dbReference>
<evidence type="ECO:0000259" key="2">
    <source>
        <dbReference type="Pfam" id="PF07969"/>
    </source>
</evidence>
<keyword evidence="1" id="KW-0732">Signal</keyword>
<dbReference type="InterPro" id="IPR011059">
    <property type="entry name" value="Metal-dep_hydrolase_composite"/>
</dbReference>
<dbReference type="EMBL" id="FMUX01000017">
    <property type="protein sequence ID" value="SCY69770.1"/>
    <property type="molecule type" value="Genomic_DNA"/>
</dbReference>
<proteinExistence type="predicted"/>
<dbReference type="InterPro" id="IPR033932">
    <property type="entry name" value="YtcJ-like"/>
</dbReference>
<evidence type="ECO:0000313" key="3">
    <source>
        <dbReference type="EMBL" id="SCY69770.1"/>
    </source>
</evidence>
<dbReference type="GO" id="GO:0016810">
    <property type="term" value="F:hydrolase activity, acting on carbon-nitrogen (but not peptide) bonds"/>
    <property type="evidence" value="ECO:0007669"/>
    <property type="project" value="InterPro"/>
</dbReference>
<evidence type="ECO:0000313" key="4">
    <source>
        <dbReference type="Proteomes" id="UP000198870"/>
    </source>
</evidence>
<feature type="signal peptide" evidence="1">
    <location>
        <begin position="1"/>
        <end position="32"/>
    </location>
</feature>